<dbReference type="EMBL" id="JBHSTQ010000002">
    <property type="protein sequence ID" value="MFC6385643.1"/>
    <property type="molecule type" value="Genomic_DNA"/>
</dbReference>
<comment type="similarity">
    <text evidence="2">Belongs to the GtrA family.</text>
</comment>
<dbReference type="Pfam" id="PF04138">
    <property type="entry name" value="GtrA_DPMS_TM"/>
    <property type="match status" value="1"/>
</dbReference>
<dbReference type="PANTHER" id="PTHR38459:SF1">
    <property type="entry name" value="PROPHAGE BACTOPRENOL-LINKED GLUCOSE TRANSLOCASE HOMOLOG"/>
    <property type="match status" value="1"/>
</dbReference>
<name>A0ABW1WAS0_9BACL</name>
<feature type="transmembrane region" description="Helical" evidence="6">
    <location>
        <begin position="122"/>
        <end position="141"/>
    </location>
</feature>
<feature type="domain" description="GtrA/DPMS transmembrane" evidence="7">
    <location>
        <begin position="31"/>
        <end position="141"/>
    </location>
</feature>
<evidence type="ECO:0000256" key="6">
    <source>
        <dbReference type="SAM" id="Phobius"/>
    </source>
</evidence>
<organism evidence="8 9">
    <name type="scientific">Sporolactobacillus kofuensis</name>
    <dbReference type="NCBI Taxonomy" id="269672"/>
    <lineage>
        <taxon>Bacteria</taxon>
        <taxon>Bacillati</taxon>
        <taxon>Bacillota</taxon>
        <taxon>Bacilli</taxon>
        <taxon>Bacillales</taxon>
        <taxon>Sporolactobacillaceae</taxon>
        <taxon>Sporolactobacillus</taxon>
    </lineage>
</organism>
<evidence type="ECO:0000313" key="8">
    <source>
        <dbReference type="EMBL" id="MFC6385643.1"/>
    </source>
</evidence>
<proteinExistence type="inferred from homology"/>
<gene>
    <name evidence="8" type="ORF">ACFP7A_03420</name>
</gene>
<evidence type="ECO:0000313" key="9">
    <source>
        <dbReference type="Proteomes" id="UP001596267"/>
    </source>
</evidence>
<protein>
    <submittedName>
        <fullName evidence="8">GtrA family protein</fullName>
    </submittedName>
</protein>
<evidence type="ECO:0000256" key="5">
    <source>
        <dbReference type="ARBA" id="ARBA00023136"/>
    </source>
</evidence>
<comment type="subcellular location">
    <subcellularLocation>
        <location evidence="1">Membrane</location>
        <topology evidence="1">Multi-pass membrane protein</topology>
    </subcellularLocation>
</comment>
<evidence type="ECO:0000256" key="4">
    <source>
        <dbReference type="ARBA" id="ARBA00022989"/>
    </source>
</evidence>
<comment type="caution">
    <text evidence="8">The sequence shown here is derived from an EMBL/GenBank/DDBJ whole genome shotgun (WGS) entry which is preliminary data.</text>
</comment>
<keyword evidence="4 6" id="KW-1133">Transmembrane helix</keyword>
<dbReference type="InterPro" id="IPR051401">
    <property type="entry name" value="GtrA_CellWall_Glycosyl"/>
</dbReference>
<keyword evidence="3 6" id="KW-0812">Transmembrane</keyword>
<dbReference type="InterPro" id="IPR007267">
    <property type="entry name" value="GtrA_DPMS_TM"/>
</dbReference>
<dbReference type="RefSeq" id="WP_253051853.1">
    <property type="nucleotide sequence ID" value="NZ_JAMXWN010000001.1"/>
</dbReference>
<evidence type="ECO:0000256" key="2">
    <source>
        <dbReference type="ARBA" id="ARBA00009399"/>
    </source>
</evidence>
<feature type="transmembrane region" description="Helical" evidence="6">
    <location>
        <begin position="95"/>
        <end position="116"/>
    </location>
</feature>
<evidence type="ECO:0000256" key="3">
    <source>
        <dbReference type="ARBA" id="ARBA00022692"/>
    </source>
</evidence>
<evidence type="ECO:0000259" key="7">
    <source>
        <dbReference type="Pfam" id="PF04138"/>
    </source>
</evidence>
<dbReference type="PANTHER" id="PTHR38459">
    <property type="entry name" value="PROPHAGE BACTOPRENOL-LINKED GLUCOSE TRANSLOCASE HOMOLOG"/>
    <property type="match status" value="1"/>
</dbReference>
<dbReference type="Proteomes" id="UP001596267">
    <property type="component" value="Unassembled WGS sequence"/>
</dbReference>
<accession>A0ABW1WAS0</accession>
<keyword evidence="9" id="KW-1185">Reference proteome</keyword>
<feature type="transmembrane region" description="Helical" evidence="6">
    <location>
        <begin position="54"/>
        <end position="74"/>
    </location>
</feature>
<sequence>MNDQSQSKVNKKQPMTTAEMKWNWLKQAVLFGFVGVSNTAVDFVVFFLLTHYMFVFYAVAQVISYGAGMLNSYLWNSKVTFSNSEHSSSRVVRFILLNVAVLGVTLIAMHNMLFLPLYLDKLLSTAIGLILNFILSKLWVFKA</sequence>
<keyword evidence="5 6" id="KW-0472">Membrane</keyword>
<evidence type="ECO:0000256" key="1">
    <source>
        <dbReference type="ARBA" id="ARBA00004141"/>
    </source>
</evidence>
<reference evidence="9" key="1">
    <citation type="journal article" date="2019" name="Int. J. Syst. Evol. Microbiol.">
        <title>The Global Catalogue of Microorganisms (GCM) 10K type strain sequencing project: providing services to taxonomists for standard genome sequencing and annotation.</title>
        <authorList>
            <consortium name="The Broad Institute Genomics Platform"/>
            <consortium name="The Broad Institute Genome Sequencing Center for Infectious Disease"/>
            <person name="Wu L."/>
            <person name="Ma J."/>
        </authorList>
    </citation>
    <scope>NUCLEOTIDE SEQUENCE [LARGE SCALE GENOMIC DNA]</scope>
    <source>
        <strain evidence="9">CCUG 42001</strain>
    </source>
</reference>
<feature type="transmembrane region" description="Helical" evidence="6">
    <location>
        <begin position="28"/>
        <end position="48"/>
    </location>
</feature>